<dbReference type="InParanoid" id="F8PP76"/>
<proteinExistence type="predicted"/>
<evidence type="ECO:0000313" key="2">
    <source>
        <dbReference type="EMBL" id="EGO01953.1"/>
    </source>
</evidence>
<keyword evidence="3" id="KW-1185">Reference proteome</keyword>
<feature type="region of interest" description="Disordered" evidence="1">
    <location>
        <begin position="66"/>
        <end position="177"/>
    </location>
</feature>
<protein>
    <submittedName>
        <fullName evidence="2">Uncharacterized protein</fullName>
    </submittedName>
</protein>
<reference evidence="3" key="1">
    <citation type="journal article" date="2011" name="Science">
        <title>The plant cell wall-decomposing machinery underlies the functional diversity of forest fungi.</title>
        <authorList>
            <person name="Eastwood D.C."/>
            <person name="Floudas D."/>
            <person name="Binder M."/>
            <person name="Majcherczyk A."/>
            <person name="Schneider P."/>
            <person name="Aerts A."/>
            <person name="Asiegbu F.O."/>
            <person name="Baker S.E."/>
            <person name="Barry K."/>
            <person name="Bendiksby M."/>
            <person name="Blumentritt M."/>
            <person name="Coutinho P.M."/>
            <person name="Cullen D."/>
            <person name="de Vries R.P."/>
            <person name="Gathman A."/>
            <person name="Goodell B."/>
            <person name="Henrissat B."/>
            <person name="Ihrmark K."/>
            <person name="Kauserud H."/>
            <person name="Kohler A."/>
            <person name="LaButti K."/>
            <person name="Lapidus A."/>
            <person name="Lavin J.L."/>
            <person name="Lee Y.-H."/>
            <person name="Lindquist E."/>
            <person name="Lilly W."/>
            <person name="Lucas S."/>
            <person name="Morin E."/>
            <person name="Murat C."/>
            <person name="Oguiza J.A."/>
            <person name="Park J."/>
            <person name="Pisabarro A.G."/>
            <person name="Riley R."/>
            <person name="Rosling A."/>
            <person name="Salamov A."/>
            <person name="Schmidt O."/>
            <person name="Schmutz J."/>
            <person name="Skrede I."/>
            <person name="Stenlid J."/>
            <person name="Wiebenga A."/>
            <person name="Xie X."/>
            <person name="Kuees U."/>
            <person name="Hibbett D.S."/>
            <person name="Hoffmeister D."/>
            <person name="Hoegberg N."/>
            <person name="Martin F."/>
            <person name="Grigoriev I.V."/>
            <person name="Watkinson S.C."/>
        </authorList>
    </citation>
    <scope>NUCLEOTIDE SEQUENCE [LARGE SCALE GENOMIC DNA]</scope>
    <source>
        <strain evidence="3">strain S7.3</strain>
    </source>
</reference>
<evidence type="ECO:0000313" key="3">
    <source>
        <dbReference type="Proteomes" id="UP000008063"/>
    </source>
</evidence>
<dbReference type="HOGENOM" id="CLU_850261_0_0_1"/>
<dbReference type="Proteomes" id="UP000008063">
    <property type="component" value="Unassembled WGS sequence"/>
</dbReference>
<dbReference type="OrthoDB" id="3230513at2759"/>
<dbReference type="EMBL" id="GL945477">
    <property type="protein sequence ID" value="EGO01953.1"/>
    <property type="molecule type" value="Genomic_DNA"/>
</dbReference>
<accession>F8PP76</accession>
<gene>
    <name evidence="2" type="ORF">SERLA73DRAFT_177614</name>
</gene>
<dbReference type="AlphaFoldDB" id="F8PP76"/>
<feature type="compositionally biased region" description="Basic and acidic residues" evidence="1">
    <location>
        <begin position="148"/>
        <end position="158"/>
    </location>
</feature>
<organism evidence="3">
    <name type="scientific">Serpula lacrymans var. lacrymans (strain S7.3)</name>
    <name type="common">Dry rot fungus</name>
    <dbReference type="NCBI Taxonomy" id="936435"/>
    <lineage>
        <taxon>Eukaryota</taxon>
        <taxon>Fungi</taxon>
        <taxon>Dikarya</taxon>
        <taxon>Basidiomycota</taxon>
        <taxon>Agaricomycotina</taxon>
        <taxon>Agaricomycetes</taxon>
        <taxon>Agaricomycetidae</taxon>
        <taxon>Boletales</taxon>
        <taxon>Coniophorineae</taxon>
        <taxon>Serpulaceae</taxon>
        <taxon>Serpula</taxon>
    </lineage>
</organism>
<evidence type="ECO:0000256" key="1">
    <source>
        <dbReference type="SAM" id="MobiDB-lite"/>
    </source>
</evidence>
<feature type="region of interest" description="Disordered" evidence="1">
    <location>
        <begin position="229"/>
        <end position="249"/>
    </location>
</feature>
<name>F8PP76_SERL3</name>
<sequence length="295" mass="32205">MSAQATHPGQMPADWRDVIDRAVSGRTPNVHTSPSTCTNTPNINTLVIANDDGKEHYSPTVTVSELETSGSMTLAPPSDCDDYDPASRPESPTPWSTIPRTTVKRKQHADYRPPTPPLPTQRRRSRSSNAASFDTRTSPAPSMISHLVPRDRSFVESSHHRRPSLVSPPTPPTESSIHDATTLVFQTEKSESINPELSSTWSSTCTPALTSHPLPPSGLTLDDKWPEVKASPSISSNAARPQYHHHEEPKMLPRAKVDAELPPLPGFGNAARRLLDSFGAWLRRTGFAIGSAFCL</sequence>